<dbReference type="Gene3D" id="3.40.50.1820">
    <property type="entry name" value="alpha/beta hydrolase"/>
    <property type="match status" value="1"/>
</dbReference>
<feature type="region of interest" description="Disordered" evidence="3">
    <location>
        <begin position="1"/>
        <end position="49"/>
    </location>
</feature>
<dbReference type="AlphaFoldDB" id="A0A177FGK3"/>
<dbReference type="InterPro" id="IPR000073">
    <property type="entry name" value="AB_hydrolase_1"/>
</dbReference>
<accession>A0A177FGK3</accession>
<dbReference type="SUPFAM" id="SSF53474">
    <property type="entry name" value="alpha/beta-Hydrolases"/>
    <property type="match status" value="1"/>
</dbReference>
<evidence type="ECO:0000256" key="1">
    <source>
        <dbReference type="ARBA" id="ARBA00008645"/>
    </source>
</evidence>
<comment type="similarity">
    <text evidence="1">Belongs to the AB hydrolase superfamily.</text>
</comment>
<dbReference type="GO" id="GO:0005739">
    <property type="term" value="C:mitochondrion"/>
    <property type="evidence" value="ECO:0007669"/>
    <property type="project" value="TreeGrafter"/>
</dbReference>
<name>A0A177FGK3_9EURO</name>
<evidence type="ECO:0000259" key="4">
    <source>
        <dbReference type="Pfam" id="PF00561"/>
    </source>
</evidence>
<gene>
    <name evidence="5" type="ORF">AYO21_02381</name>
</gene>
<reference evidence="5 6" key="1">
    <citation type="submission" date="2016-03" db="EMBL/GenBank/DDBJ databases">
        <title>Draft genome sequence of the Fonsecaea monophora CBS 269.37.</title>
        <authorList>
            <person name="Bombassaro A."/>
            <person name="Vinicius W.A."/>
            <person name="De Hoog S."/>
            <person name="Sun J."/>
            <person name="Souza E.M."/>
            <person name="Raittz R.T."/>
            <person name="Costa F."/>
            <person name="Leao A.C."/>
            <person name="Tadra-Sfeir M.Z."/>
            <person name="Baura V."/>
            <person name="Balsanelli E."/>
            <person name="Pedrosa F.O."/>
            <person name="Moreno L.F."/>
            <person name="Steffens M.B."/>
            <person name="Xi L."/>
            <person name="Bocca A.L."/>
            <person name="Felipe M.S."/>
            <person name="Teixeira M."/>
            <person name="Telles Filho F.Q."/>
            <person name="Azevedo C.M."/>
            <person name="Gomes R."/>
            <person name="Vicente V.A."/>
        </authorList>
    </citation>
    <scope>NUCLEOTIDE SEQUENCE [LARGE SCALE GENOMIC DNA]</scope>
    <source>
        <strain evidence="5 6">CBS 269.37</strain>
    </source>
</reference>
<dbReference type="GeneID" id="34597556"/>
<feature type="region of interest" description="Disordered" evidence="3">
    <location>
        <begin position="233"/>
        <end position="258"/>
    </location>
</feature>
<dbReference type="PANTHER" id="PTHR46118:SF4">
    <property type="entry name" value="PROTEIN ABHD11"/>
    <property type="match status" value="1"/>
</dbReference>
<dbReference type="RefSeq" id="XP_022515396.1">
    <property type="nucleotide sequence ID" value="XM_022652360.1"/>
</dbReference>
<keyword evidence="6" id="KW-1185">Reference proteome</keyword>
<evidence type="ECO:0000256" key="3">
    <source>
        <dbReference type="SAM" id="MobiDB-lite"/>
    </source>
</evidence>
<dbReference type="GO" id="GO:0052689">
    <property type="term" value="F:carboxylic ester hydrolase activity"/>
    <property type="evidence" value="ECO:0007669"/>
    <property type="project" value="TreeGrafter"/>
</dbReference>
<feature type="domain" description="AB hydrolase-1" evidence="4">
    <location>
        <begin position="72"/>
        <end position="338"/>
    </location>
</feature>
<dbReference type="EMBL" id="LVKK01000010">
    <property type="protein sequence ID" value="OAG43444.1"/>
    <property type="molecule type" value="Genomic_DNA"/>
</dbReference>
<dbReference type="OrthoDB" id="8119704at2759"/>
<protein>
    <recommendedName>
        <fullName evidence="4">AB hydrolase-1 domain-containing protein</fullName>
    </recommendedName>
</protein>
<evidence type="ECO:0000256" key="2">
    <source>
        <dbReference type="ARBA" id="ARBA00022801"/>
    </source>
</evidence>
<comment type="caution">
    <text evidence="5">The sequence shown here is derived from an EMBL/GenBank/DDBJ whole genome shotgun (WGS) entry which is preliminary data.</text>
</comment>
<evidence type="ECO:0000313" key="6">
    <source>
        <dbReference type="Proteomes" id="UP000077002"/>
    </source>
</evidence>
<dbReference type="PANTHER" id="PTHR46118">
    <property type="entry name" value="PROTEIN ABHD11"/>
    <property type="match status" value="1"/>
</dbReference>
<organism evidence="5 6">
    <name type="scientific">Fonsecaea monophora</name>
    <dbReference type="NCBI Taxonomy" id="254056"/>
    <lineage>
        <taxon>Eukaryota</taxon>
        <taxon>Fungi</taxon>
        <taxon>Dikarya</taxon>
        <taxon>Ascomycota</taxon>
        <taxon>Pezizomycotina</taxon>
        <taxon>Eurotiomycetes</taxon>
        <taxon>Chaetothyriomycetidae</taxon>
        <taxon>Chaetothyriales</taxon>
        <taxon>Herpotrichiellaceae</taxon>
        <taxon>Fonsecaea</taxon>
    </lineage>
</organism>
<dbReference type="Proteomes" id="UP000077002">
    <property type="component" value="Unassembled WGS sequence"/>
</dbReference>
<dbReference type="Pfam" id="PF00561">
    <property type="entry name" value="Abhydrolase_1"/>
    <property type="match status" value="1"/>
</dbReference>
<dbReference type="InterPro" id="IPR029058">
    <property type="entry name" value="AB_hydrolase_fold"/>
</dbReference>
<evidence type="ECO:0000313" key="5">
    <source>
        <dbReference type="EMBL" id="OAG43444.1"/>
    </source>
</evidence>
<keyword evidence="2" id="KW-0378">Hydrolase</keyword>
<sequence length="357" mass="40148">MRPIPQLRPVLPRRTCLPSRRRHVSTTSPSSTRLHHEKHRHDGGGGSDDDVVDLAFHRHNPPEKTATKGPGPIIIMHGLFGSQRNNRTLSKALAKDLSRPVYTIDLRNHGDSPHSPVHTYTAMARDVEHFLDTHKIPSPTLVGHSMGAKVAMTLALRRPERYSALVPVDNAPVDAALRGDFSKYLDAMREIDEMRPRPKRQSDADKILAKYEPDLAIRQFLLTNLVKMPVVQPGGAGGGGGPAHSSHQHHGARRDKDRHDATELRFRIPLHTLAKSLPNLADFPFKDPDTHKYKGPTLIARGTKSHYVADDTLPVIGRFFPRFELRDFDCGHWVMSEKFDEFRAALVEWVDRVVDET</sequence>
<proteinExistence type="inferred from homology"/>